<keyword evidence="3 9" id="KW-1003">Cell membrane</keyword>
<dbReference type="Pfam" id="PF02416">
    <property type="entry name" value="TatA_B_E"/>
    <property type="match status" value="1"/>
</dbReference>
<dbReference type="RefSeq" id="WP_179812969.1">
    <property type="nucleotide sequence ID" value="NZ_JACBZD010000001.1"/>
</dbReference>
<accession>A0A852ZNM5</accession>
<comment type="function">
    <text evidence="9">Part of the twin-arginine translocation (Tat) system that transports large folded proteins containing a characteristic twin-arginine motif in their signal peptide across membranes. TatA could form the protein-conducting channel of the Tat system.</text>
</comment>
<keyword evidence="7 9" id="KW-0811">Translocation</keyword>
<feature type="transmembrane region" description="Helical" evidence="9">
    <location>
        <begin position="6"/>
        <end position="26"/>
    </location>
</feature>
<organism evidence="11 12">
    <name type="scientific">Allostreptomyces psammosilenae</name>
    <dbReference type="NCBI Taxonomy" id="1892865"/>
    <lineage>
        <taxon>Bacteria</taxon>
        <taxon>Bacillati</taxon>
        <taxon>Actinomycetota</taxon>
        <taxon>Actinomycetes</taxon>
        <taxon>Kitasatosporales</taxon>
        <taxon>Streptomycetaceae</taxon>
        <taxon>Allostreptomyces</taxon>
    </lineage>
</organism>
<feature type="compositionally biased region" description="Basic and acidic residues" evidence="10">
    <location>
        <begin position="43"/>
        <end position="59"/>
    </location>
</feature>
<feature type="region of interest" description="Disordered" evidence="10">
    <location>
        <begin position="42"/>
        <end position="99"/>
    </location>
</feature>
<protein>
    <recommendedName>
        <fullName evidence="9">Sec-independent protein translocase protein TatA</fullName>
    </recommendedName>
</protein>
<evidence type="ECO:0000256" key="4">
    <source>
        <dbReference type="ARBA" id="ARBA00022692"/>
    </source>
</evidence>
<reference evidence="11 12" key="1">
    <citation type="submission" date="2020-07" db="EMBL/GenBank/DDBJ databases">
        <title>Sequencing the genomes of 1000 actinobacteria strains.</title>
        <authorList>
            <person name="Klenk H.-P."/>
        </authorList>
    </citation>
    <scope>NUCLEOTIDE SEQUENCE [LARGE SCALE GENOMIC DNA]</scope>
    <source>
        <strain evidence="11 12">DSM 42178</strain>
    </source>
</reference>
<keyword evidence="12" id="KW-1185">Reference proteome</keyword>
<keyword evidence="2 9" id="KW-0813">Transport</keyword>
<dbReference type="PANTHER" id="PTHR42982">
    <property type="entry name" value="SEC-INDEPENDENT PROTEIN TRANSLOCASE PROTEIN TATA"/>
    <property type="match status" value="1"/>
</dbReference>
<comment type="similarity">
    <text evidence="9">Belongs to the TatA/E family.</text>
</comment>
<evidence type="ECO:0000256" key="3">
    <source>
        <dbReference type="ARBA" id="ARBA00022475"/>
    </source>
</evidence>
<name>A0A852ZNM5_9ACTN</name>
<comment type="caution">
    <text evidence="11">The sequence shown here is derived from an EMBL/GenBank/DDBJ whole genome shotgun (WGS) entry which is preliminary data.</text>
</comment>
<proteinExistence type="inferred from homology"/>
<dbReference type="GO" id="GO:0008320">
    <property type="term" value="F:protein transmembrane transporter activity"/>
    <property type="evidence" value="ECO:0007669"/>
    <property type="project" value="UniProtKB-UniRule"/>
</dbReference>
<sequence length="99" mass="10547">MLGRLGPGEIVMIIIAVIILFGLFGAKRLPDAARSIGKSMRILRSETKAMREESKKDSDTPEPAAQPATVETQRTIQAAPGDVSTARVVSESGQATTPR</sequence>
<keyword evidence="5 9" id="KW-0653">Protein transport</keyword>
<dbReference type="Gene3D" id="1.20.5.3310">
    <property type="match status" value="1"/>
</dbReference>
<dbReference type="GO" id="GO:0043953">
    <property type="term" value="P:protein transport by the Tat complex"/>
    <property type="evidence" value="ECO:0007669"/>
    <property type="project" value="UniProtKB-UniRule"/>
</dbReference>
<dbReference type="PANTHER" id="PTHR42982:SF8">
    <property type="entry name" value="SEC-INDEPENDENT PROTEIN TRANSLOCASE PROTEIN TATA"/>
    <property type="match status" value="1"/>
</dbReference>
<keyword evidence="6 9" id="KW-1133">Transmembrane helix</keyword>
<comment type="subunit">
    <text evidence="9">The Tat system comprises two distinct complexes: a TatABC complex, containing multiple copies of TatA, TatB and TatC subunits, and a separate TatA complex, containing only TatA subunits. Substrates initially bind to the TatABC complex, which probably triggers association of the separate TatA complex to form the active translocon.</text>
</comment>
<evidence type="ECO:0000256" key="9">
    <source>
        <dbReference type="HAMAP-Rule" id="MF_00236"/>
    </source>
</evidence>
<evidence type="ECO:0000256" key="1">
    <source>
        <dbReference type="ARBA" id="ARBA00004162"/>
    </source>
</evidence>
<dbReference type="NCBIfam" id="NF001854">
    <property type="entry name" value="PRK00575.1"/>
    <property type="match status" value="1"/>
</dbReference>
<keyword evidence="4 9" id="KW-0812">Transmembrane</keyword>
<gene>
    <name evidence="9" type="primary">tatA</name>
    <name evidence="11" type="ORF">FHU37_000942</name>
</gene>
<dbReference type="HAMAP" id="MF_00236">
    <property type="entry name" value="TatA_E"/>
    <property type="match status" value="1"/>
</dbReference>
<keyword evidence="8 9" id="KW-0472">Membrane</keyword>
<evidence type="ECO:0000256" key="10">
    <source>
        <dbReference type="SAM" id="MobiDB-lite"/>
    </source>
</evidence>
<evidence type="ECO:0000256" key="5">
    <source>
        <dbReference type="ARBA" id="ARBA00022927"/>
    </source>
</evidence>
<evidence type="ECO:0000256" key="7">
    <source>
        <dbReference type="ARBA" id="ARBA00023010"/>
    </source>
</evidence>
<evidence type="ECO:0000313" key="11">
    <source>
        <dbReference type="EMBL" id="NYI03999.1"/>
    </source>
</evidence>
<evidence type="ECO:0000256" key="8">
    <source>
        <dbReference type="ARBA" id="ARBA00023136"/>
    </source>
</evidence>
<evidence type="ECO:0000256" key="2">
    <source>
        <dbReference type="ARBA" id="ARBA00022448"/>
    </source>
</evidence>
<comment type="subcellular location">
    <subcellularLocation>
        <location evidence="1 9">Cell membrane</location>
        <topology evidence="1 9">Single-pass membrane protein</topology>
    </subcellularLocation>
</comment>
<dbReference type="InterPro" id="IPR003369">
    <property type="entry name" value="TatA/B/E"/>
</dbReference>
<evidence type="ECO:0000313" key="12">
    <source>
        <dbReference type="Proteomes" id="UP000567795"/>
    </source>
</evidence>
<dbReference type="AlphaFoldDB" id="A0A852ZNM5"/>
<dbReference type="InterPro" id="IPR006312">
    <property type="entry name" value="TatA/E"/>
</dbReference>
<evidence type="ECO:0000256" key="6">
    <source>
        <dbReference type="ARBA" id="ARBA00022989"/>
    </source>
</evidence>
<dbReference type="EMBL" id="JACBZD010000001">
    <property type="protein sequence ID" value="NYI03999.1"/>
    <property type="molecule type" value="Genomic_DNA"/>
</dbReference>
<dbReference type="Proteomes" id="UP000567795">
    <property type="component" value="Unassembled WGS sequence"/>
</dbReference>
<dbReference type="GO" id="GO:0033281">
    <property type="term" value="C:TAT protein transport complex"/>
    <property type="evidence" value="ECO:0007669"/>
    <property type="project" value="UniProtKB-UniRule"/>
</dbReference>